<accession>A0ACA9NGZ2</accession>
<gene>
    <name evidence="1" type="ORF">ACOLOM_LOCUS8234</name>
</gene>
<dbReference type="Proteomes" id="UP000789525">
    <property type="component" value="Unassembled WGS sequence"/>
</dbReference>
<protein>
    <submittedName>
        <fullName evidence="1">4771_t:CDS:1</fullName>
    </submittedName>
</protein>
<evidence type="ECO:0000313" key="2">
    <source>
        <dbReference type="Proteomes" id="UP000789525"/>
    </source>
</evidence>
<feature type="non-terminal residue" evidence="1">
    <location>
        <position position="130"/>
    </location>
</feature>
<dbReference type="EMBL" id="CAJVPT010020759">
    <property type="protein sequence ID" value="CAG8650527.1"/>
    <property type="molecule type" value="Genomic_DNA"/>
</dbReference>
<evidence type="ECO:0000313" key="1">
    <source>
        <dbReference type="EMBL" id="CAG8650527.1"/>
    </source>
</evidence>
<reference evidence="1" key="1">
    <citation type="submission" date="2021-06" db="EMBL/GenBank/DDBJ databases">
        <authorList>
            <person name="Kallberg Y."/>
            <person name="Tangrot J."/>
            <person name="Rosling A."/>
        </authorList>
    </citation>
    <scope>NUCLEOTIDE SEQUENCE</scope>
    <source>
        <strain evidence="1">CL356</strain>
    </source>
</reference>
<comment type="caution">
    <text evidence="1">The sequence shown here is derived from an EMBL/GenBank/DDBJ whole genome shotgun (WGS) entry which is preliminary data.</text>
</comment>
<keyword evidence="2" id="KW-1185">Reference proteome</keyword>
<proteinExistence type="predicted"/>
<name>A0ACA9NGZ2_9GLOM</name>
<sequence>MSISHIEHLNRQNVSRRVQRRFGFIFVAFHDLLKRGGDLQGEVKSPNWLTDAVWDLDFSSGLSDIQATPTNSNTSQTDLSSHVKPNDEVAKAPAADEDDEDEEFIYPGSREETQPEPPQETPETPASTSV</sequence>
<organism evidence="1 2">
    <name type="scientific">Acaulospora colombiana</name>
    <dbReference type="NCBI Taxonomy" id="27376"/>
    <lineage>
        <taxon>Eukaryota</taxon>
        <taxon>Fungi</taxon>
        <taxon>Fungi incertae sedis</taxon>
        <taxon>Mucoromycota</taxon>
        <taxon>Glomeromycotina</taxon>
        <taxon>Glomeromycetes</taxon>
        <taxon>Diversisporales</taxon>
        <taxon>Acaulosporaceae</taxon>
        <taxon>Acaulospora</taxon>
    </lineage>
</organism>